<name>A0A7W7DXE9_9ACTN</name>
<dbReference type="PANTHER" id="PTHR19879">
    <property type="entry name" value="TRANSCRIPTION INITIATION FACTOR TFIID"/>
    <property type="match status" value="1"/>
</dbReference>
<keyword evidence="2" id="KW-0677">Repeat</keyword>
<evidence type="ECO:0008006" key="6">
    <source>
        <dbReference type="Google" id="ProtNLM"/>
    </source>
</evidence>
<evidence type="ECO:0000313" key="4">
    <source>
        <dbReference type="EMBL" id="MBB4717222.1"/>
    </source>
</evidence>
<dbReference type="AlphaFoldDB" id="A0A7W7DXE9"/>
<dbReference type="PROSITE" id="PS50082">
    <property type="entry name" value="WD_REPEATS_2"/>
    <property type="match status" value="2"/>
</dbReference>
<dbReference type="SMART" id="SM00320">
    <property type="entry name" value="WD40"/>
    <property type="match status" value="1"/>
</dbReference>
<comment type="caution">
    <text evidence="4">The sequence shown here is derived from an EMBL/GenBank/DDBJ whole genome shotgun (WGS) entry which is preliminary data.</text>
</comment>
<dbReference type="Proteomes" id="UP000565089">
    <property type="component" value="Unassembled WGS sequence"/>
</dbReference>
<dbReference type="EMBL" id="JACHMS010000001">
    <property type="protein sequence ID" value="MBB4717222.1"/>
    <property type="molecule type" value="Genomic_DNA"/>
</dbReference>
<keyword evidence="1 3" id="KW-0853">WD repeat</keyword>
<protein>
    <recommendedName>
        <fullName evidence="6">WD40 repeat domain-containing protein</fullName>
    </recommendedName>
</protein>
<feature type="repeat" description="WD" evidence="3">
    <location>
        <begin position="1"/>
        <end position="24"/>
    </location>
</feature>
<dbReference type="PANTHER" id="PTHR19879:SF9">
    <property type="entry name" value="TRANSCRIPTION INITIATION FACTOR TFIID SUBUNIT 5"/>
    <property type="match status" value="1"/>
</dbReference>
<evidence type="ECO:0000256" key="1">
    <source>
        <dbReference type="ARBA" id="ARBA00022574"/>
    </source>
</evidence>
<accession>A0A7W7DXE9</accession>
<dbReference type="Pfam" id="PF00400">
    <property type="entry name" value="WD40"/>
    <property type="match status" value="1"/>
</dbReference>
<proteinExistence type="predicted"/>
<evidence type="ECO:0000256" key="3">
    <source>
        <dbReference type="PROSITE-ProRule" id="PRU00221"/>
    </source>
</evidence>
<dbReference type="Gene3D" id="2.130.10.10">
    <property type="entry name" value="YVTN repeat-like/Quinoprotein amine dehydrogenase"/>
    <property type="match status" value="1"/>
</dbReference>
<evidence type="ECO:0000256" key="2">
    <source>
        <dbReference type="ARBA" id="ARBA00022737"/>
    </source>
</evidence>
<dbReference type="InterPro" id="IPR015943">
    <property type="entry name" value="WD40/YVTN_repeat-like_dom_sf"/>
</dbReference>
<gene>
    <name evidence="4" type="ORF">BJ965_007104</name>
</gene>
<dbReference type="PROSITE" id="PS50294">
    <property type="entry name" value="WD_REPEATS_REGION"/>
    <property type="match status" value="1"/>
</dbReference>
<evidence type="ECO:0000313" key="5">
    <source>
        <dbReference type="Proteomes" id="UP000565089"/>
    </source>
</evidence>
<dbReference type="InterPro" id="IPR036322">
    <property type="entry name" value="WD40_repeat_dom_sf"/>
</dbReference>
<reference evidence="4 5" key="1">
    <citation type="submission" date="2020-08" db="EMBL/GenBank/DDBJ databases">
        <title>Sequencing the genomes of 1000 actinobacteria strains.</title>
        <authorList>
            <person name="Klenk H.-P."/>
        </authorList>
    </citation>
    <scope>NUCLEOTIDE SEQUENCE [LARGE SCALE GENOMIC DNA]</scope>
    <source>
        <strain evidence="4 5">DSM 40483</strain>
    </source>
</reference>
<dbReference type="PROSITE" id="PS00678">
    <property type="entry name" value="WD_REPEATS_1"/>
    <property type="match status" value="1"/>
</dbReference>
<organism evidence="4 5">
    <name type="scientific">Streptomyces luteogriseus</name>
    <dbReference type="NCBI Taxonomy" id="68233"/>
    <lineage>
        <taxon>Bacteria</taxon>
        <taxon>Bacillati</taxon>
        <taxon>Actinomycetota</taxon>
        <taxon>Actinomycetes</taxon>
        <taxon>Kitasatosporales</taxon>
        <taxon>Streptomycetaceae</taxon>
        <taxon>Streptomyces</taxon>
    </lineage>
</organism>
<dbReference type="SUPFAM" id="SSF50978">
    <property type="entry name" value="WD40 repeat-like"/>
    <property type="match status" value="1"/>
</dbReference>
<dbReference type="InterPro" id="IPR001680">
    <property type="entry name" value="WD40_rpt"/>
</dbReference>
<feature type="repeat" description="WD" evidence="3">
    <location>
        <begin position="36"/>
        <end position="69"/>
    </location>
</feature>
<dbReference type="InterPro" id="IPR019775">
    <property type="entry name" value="WD40_repeat_CS"/>
</dbReference>
<keyword evidence="5" id="KW-1185">Reference proteome</keyword>
<sequence length="156" mass="16788">MAFSPDGRALAPGSDDRDVRIRDLTDPHHAVPVAVLEGHRHFVDALAYSRDGRTLLSGSDDRTARLWDVTDRAHPAHLAHLTNPRGTVKEVRPLAANGTFLTVTARRCGRDSGCATDVGPGSRWAAFHPPACPSNRIALAHPDSSDCFLPGGVRDQ</sequence>